<dbReference type="EMBL" id="AZAC01000011">
    <property type="protein sequence ID" value="KIX14165.1"/>
    <property type="molecule type" value="Genomic_DNA"/>
</dbReference>
<organism evidence="2 3">
    <name type="scientific">Dethiosulfatarculus sandiegensis</name>
    <dbReference type="NCBI Taxonomy" id="1429043"/>
    <lineage>
        <taxon>Bacteria</taxon>
        <taxon>Pseudomonadati</taxon>
        <taxon>Thermodesulfobacteriota</taxon>
        <taxon>Desulfarculia</taxon>
        <taxon>Desulfarculales</taxon>
        <taxon>Desulfarculaceae</taxon>
        <taxon>Dethiosulfatarculus</taxon>
    </lineage>
</organism>
<accession>A0A0D2JX54</accession>
<dbReference type="Gene3D" id="3.30.70.100">
    <property type="match status" value="1"/>
</dbReference>
<dbReference type="PRINTS" id="PR00944">
    <property type="entry name" value="CUEXPORT"/>
</dbReference>
<dbReference type="PROSITE" id="PS50846">
    <property type="entry name" value="HMA_2"/>
    <property type="match status" value="1"/>
</dbReference>
<reference evidence="2 3" key="1">
    <citation type="submission" date="2013-11" db="EMBL/GenBank/DDBJ databases">
        <title>Metagenomic analysis of a methanogenic consortium involved in long chain n-alkane degradation.</title>
        <authorList>
            <person name="Davidova I.A."/>
            <person name="Callaghan A.V."/>
            <person name="Wawrik B."/>
            <person name="Pruitt S."/>
            <person name="Marks C."/>
            <person name="Duncan K.E."/>
            <person name="Suflita J.M."/>
        </authorList>
    </citation>
    <scope>NUCLEOTIDE SEQUENCE [LARGE SCALE GENOMIC DNA]</scope>
    <source>
        <strain evidence="2 3">SPR</strain>
    </source>
</reference>
<dbReference type="OrthoDB" id="9801832at2"/>
<evidence type="ECO:0000313" key="2">
    <source>
        <dbReference type="EMBL" id="KIX14165.1"/>
    </source>
</evidence>
<comment type="caution">
    <text evidence="2">The sequence shown here is derived from an EMBL/GenBank/DDBJ whole genome shotgun (WGS) entry which is preliminary data.</text>
</comment>
<dbReference type="InterPro" id="IPR006121">
    <property type="entry name" value="HMA_dom"/>
</dbReference>
<dbReference type="SUPFAM" id="SSF55008">
    <property type="entry name" value="HMA, heavy metal-associated domain"/>
    <property type="match status" value="1"/>
</dbReference>
<dbReference type="STRING" id="1429043.X474_09075"/>
<dbReference type="GO" id="GO:0006825">
    <property type="term" value="P:copper ion transport"/>
    <property type="evidence" value="ECO:0007669"/>
    <property type="project" value="InterPro"/>
</dbReference>
<name>A0A0D2JX54_9BACT</name>
<keyword evidence="3" id="KW-1185">Reference proteome</keyword>
<dbReference type="InterPro" id="IPR036163">
    <property type="entry name" value="HMA_dom_sf"/>
</dbReference>
<dbReference type="InParanoid" id="A0A0D2JX54"/>
<evidence type="ECO:0000313" key="3">
    <source>
        <dbReference type="Proteomes" id="UP000032233"/>
    </source>
</evidence>
<feature type="domain" description="HMA" evidence="1">
    <location>
        <begin position="2"/>
        <end position="67"/>
    </location>
</feature>
<sequence length="67" mass="7265">MPEKKINIPSIACGHCLNTVKTEVGEIKGVLKVEGDVESKDVTITWEEPANWETIAALLNEIGYPAA</sequence>
<dbReference type="CDD" id="cd00371">
    <property type="entry name" value="HMA"/>
    <property type="match status" value="1"/>
</dbReference>
<dbReference type="InterPro" id="IPR000428">
    <property type="entry name" value="Cu-bd"/>
</dbReference>
<gene>
    <name evidence="2" type="ORF">X474_09075</name>
</gene>
<dbReference type="Pfam" id="PF00403">
    <property type="entry name" value="HMA"/>
    <property type="match status" value="1"/>
</dbReference>
<dbReference type="Proteomes" id="UP000032233">
    <property type="component" value="Unassembled WGS sequence"/>
</dbReference>
<evidence type="ECO:0000259" key="1">
    <source>
        <dbReference type="PROSITE" id="PS50846"/>
    </source>
</evidence>
<proteinExistence type="predicted"/>
<dbReference type="GO" id="GO:0005507">
    <property type="term" value="F:copper ion binding"/>
    <property type="evidence" value="ECO:0007669"/>
    <property type="project" value="InterPro"/>
</dbReference>
<dbReference type="AlphaFoldDB" id="A0A0D2JX54"/>
<protein>
    <submittedName>
        <fullName evidence="2">Heavy metal transporter</fullName>
    </submittedName>
</protein>